<organism evidence="1 2">
    <name type="scientific">Massariosphaeria phaeospora</name>
    <dbReference type="NCBI Taxonomy" id="100035"/>
    <lineage>
        <taxon>Eukaryota</taxon>
        <taxon>Fungi</taxon>
        <taxon>Dikarya</taxon>
        <taxon>Ascomycota</taxon>
        <taxon>Pezizomycotina</taxon>
        <taxon>Dothideomycetes</taxon>
        <taxon>Pleosporomycetidae</taxon>
        <taxon>Pleosporales</taxon>
        <taxon>Pleosporales incertae sedis</taxon>
        <taxon>Massariosphaeria</taxon>
    </lineage>
</organism>
<reference evidence="1 2" key="1">
    <citation type="submission" date="2020-01" db="EMBL/GenBank/DDBJ databases">
        <authorList>
            <consortium name="DOE Joint Genome Institute"/>
            <person name="Haridas S."/>
            <person name="Albert R."/>
            <person name="Binder M."/>
            <person name="Bloem J."/>
            <person name="Labutti K."/>
            <person name="Salamov A."/>
            <person name="Andreopoulos B."/>
            <person name="Baker S.E."/>
            <person name="Barry K."/>
            <person name="Bills G."/>
            <person name="Bluhm B.H."/>
            <person name="Cannon C."/>
            <person name="Castanera R."/>
            <person name="Culley D.E."/>
            <person name="Daum C."/>
            <person name="Ezra D."/>
            <person name="Gonzalez J.B."/>
            <person name="Henrissat B."/>
            <person name="Kuo A."/>
            <person name="Liang C."/>
            <person name="Lipzen A."/>
            <person name="Lutzoni F."/>
            <person name="Magnuson J."/>
            <person name="Mondo S."/>
            <person name="Nolan M."/>
            <person name="Ohm R."/>
            <person name="Pangilinan J."/>
            <person name="Park H.-J.H."/>
            <person name="Ramirez L."/>
            <person name="Alfaro M."/>
            <person name="Sun H."/>
            <person name="Tritt A."/>
            <person name="Yoshinaga Y."/>
            <person name="Zwiers L.-H.L."/>
            <person name="Turgeon B.G."/>
            <person name="Goodwin S.B."/>
            <person name="Spatafora J.W."/>
            <person name="Crous P.W."/>
            <person name="Grigoriev I.V."/>
        </authorList>
    </citation>
    <scope>NUCLEOTIDE SEQUENCE [LARGE SCALE GENOMIC DNA]</scope>
    <source>
        <strain evidence="1 2">CBS 611.86</strain>
    </source>
</reference>
<accession>A0A7C8IE04</accession>
<dbReference type="Proteomes" id="UP000481861">
    <property type="component" value="Unassembled WGS sequence"/>
</dbReference>
<dbReference type="EMBL" id="JAADJZ010000011">
    <property type="protein sequence ID" value="KAF2871770.1"/>
    <property type="molecule type" value="Genomic_DNA"/>
</dbReference>
<gene>
    <name evidence="1" type="ORF">BDV95DRAFT_668337</name>
</gene>
<protein>
    <submittedName>
        <fullName evidence="1">Uncharacterized protein</fullName>
    </submittedName>
</protein>
<name>A0A7C8IE04_9PLEO</name>
<comment type="caution">
    <text evidence="1">The sequence shown here is derived from an EMBL/GenBank/DDBJ whole genome shotgun (WGS) entry which is preliminary data.</text>
</comment>
<dbReference type="AlphaFoldDB" id="A0A7C8IE04"/>
<keyword evidence="2" id="KW-1185">Reference proteome</keyword>
<evidence type="ECO:0000313" key="2">
    <source>
        <dbReference type="Proteomes" id="UP000481861"/>
    </source>
</evidence>
<sequence length="162" mass="17662">MISRWLRLVSSRPPGLPAHQRRAANHAWKPTRRSLAAHFFWHCSISPSSPLAGDAVMIAAPLTRTADATHRGNARSLVVGPHVPGLSSMPLSRRSHASTKSPGGWASRRGLLLAPATVLRTREAATYRYRSYPSRSSMHVSHQLADIMSNLPEYSGVVSEAP</sequence>
<proteinExistence type="predicted"/>
<evidence type="ECO:0000313" key="1">
    <source>
        <dbReference type="EMBL" id="KAF2871770.1"/>
    </source>
</evidence>